<dbReference type="EMBL" id="AGEC02000032">
    <property type="protein sequence ID" value="EPC08638.1"/>
    <property type="molecule type" value="Genomic_DNA"/>
</dbReference>
<proteinExistence type="predicted"/>
<reference evidence="2 3" key="1">
    <citation type="submission" date="2012-07" db="EMBL/GenBank/DDBJ databases">
        <title>The Genome Sequence of Myroides odoratimimus CCUG 10230.</title>
        <authorList>
            <consortium name="The Broad Institute Genome Sequencing Platform"/>
            <person name="Earl A."/>
            <person name="Ward D."/>
            <person name="Feldgarden M."/>
            <person name="Gevers D."/>
            <person name="Huys G."/>
            <person name="Walker B."/>
            <person name="Young S.K."/>
            <person name="Zeng Q."/>
            <person name="Gargeya S."/>
            <person name="Fitzgerald M."/>
            <person name="Haas B."/>
            <person name="Abouelleil A."/>
            <person name="Alvarado L."/>
            <person name="Arachchi H.M."/>
            <person name="Berlin A.M."/>
            <person name="Chapman S.B."/>
            <person name="Goldberg J."/>
            <person name="Griggs A."/>
            <person name="Gujja S."/>
            <person name="Hansen M."/>
            <person name="Howarth C."/>
            <person name="Imamovic A."/>
            <person name="Larimer J."/>
            <person name="McCowen C."/>
            <person name="Montmayeur A."/>
            <person name="Murphy C."/>
            <person name="Neiman D."/>
            <person name="Pearson M."/>
            <person name="Priest M."/>
            <person name="Roberts A."/>
            <person name="Saif S."/>
            <person name="Shea T."/>
            <person name="Sisk P."/>
            <person name="Sykes S."/>
            <person name="Wortman J."/>
            <person name="Nusbaum C."/>
            <person name="Birren B."/>
        </authorList>
    </citation>
    <scope>NUCLEOTIDE SEQUENCE [LARGE SCALE GENOMIC DNA]</scope>
    <source>
        <strain evidence="2 3">CCUG 10230</strain>
    </source>
</reference>
<evidence type="ECO:0000313" key="2">
    <source>
        <dbReference type="EMBL" id="EPC08706.1"/>
    </source>
</evidence>
<organism evidence="2 3">
    <name type="scientific">Myroides odoratimimus CCUG 10230</name>
    <dbReference type="NCBI Taxonomy" id="883150"/>
    <lineage>
        <taxon>Bacteria</taxon>
        <taxon>Pseudomonadati</taxon>
        <taxon>Bacteroidota</taxon>
        <taxon>Flavobacteriia</taxon>
        <taxon>Flavobacteriales</taxon>
        <taxon>Flavobacteriaceae</taxon>
        <taxon>Myroides</taxon>
    </lineage>
</organism>
<evidence type="ECO:0000313" key="1">
    <source>
        <dbReference type="EMBL" id="EPC08638.1"/>
    </source>
</evidence>
<dbReference type="PANTHER" id="PTHR37841">
    <property type="entry name" value="GLR2918 PROTEIN"/>
    <property type="match status" value="1"/>
</dbReference>
<keyword evidence="3" id="KW-1185">Reference proteome</keyword>
<name>A0ABP2X4B5_9FLAO</name>
<accession>A0ABP2X4B5</accession>
<comment type="caution">
    <text evidence="2">The sequence shown here is derived from an EMBL/GenBank/DDBJ whole genome shotgun (WGS) entry which is preliminary data.</text>
</comment>
<dbReference type="InterPro" id="IPR032774">
    <property type="entry name" value="WG_beta_rep"/>
</dbReference>
<gene>
    <name evidence="2" type="ORF">HMPREF9712_03610</name>
    <name evidence="1" type="ORF">HMPREF9712_03628</name>
</gene>
<dbReference type="Proteomes" id="UP000005402">
    <property type="component" value="Unassembled WGS sequence"/>
</dbReference>
<dbReference type="EMBL" id="AGEC02000013">
    <property type="protein sequence ID" value="EPC08706.1"/>
    <property type="molecule type" value="Genomic_DNA"/>
</dbReference>
<dbReference type="RefSeq" id="WP_006260131.1">
    <property type="nucleotide sequence ID" value="NZ_KE161016.1"/>
</dbReference>
<dbReference type="PANTHER" id="PTHR37841:SF1">
    <property type="entry name" value="DUF3298 DOMAIN-CONTAINING PROTEIN"/>
    <property type="match status" value="1"/>
</dbReference>
<evidence type="ECO:0000313" key="3">
    <source>
        <dbReference type="Proteomes" id="UP000005402"/>
    </source>
</evidence>
<dbReference type="Pfam" id="PF14903">
    <property type="entry name" value="WG_beta_rep"/>
    <property type="match status" value="1"/>
</dbReference>
<sequence>MKTYLNICILFLITQVTTAQVDIKKYNATTTNQEYIDLLKSDLEDLNRFVRLFSKSNDKPSKPTVVAPLKLAFNQQEYDANIDLLIQANIQFIDFIAEDVVTIQLIKDPAIYRSLDDIKAPVYVEKVYYHDGTTQNMEVKKDVNTHFTTELGLTKAVDKIDIRIPFSTMKKLDSIVLPAAVHQKVKYDGVDIEVVEVSDKSVLLKTSSNQLEFDDIQAILKDKRRVKSYRFQRSGIHPDQFDLFLQLCIKKIGEILVLSEENINMEHSQFKKDIGAKMDALEKQLSTDYKKSEQVTYLYYEFGEPIDKIVLYKGSETYQRDITMTLNNNMPSARFIVYKDDKTLIYNKDLKLVTEFSGTYTFINDCYFRTNRQYFYLNDKLEMQPLTYYKVENLVNNFIAIKEDDESPWELVDPTNKKIMKVDNYEMNNKYNFTLIESNASYYLLNKNTLAPQKIANVDKVSTADKGYFVVEKNNKIGFMNTEGKIVVPIQYDDVHAFDDMTDLLPSDLLFAVKQNEKWGFVDIDNKTVIPFMYDDVKGPFSYGIAPVYLNDALGLINLKNEKVSKFVNRSYSSSNNFGKRMMGLSDGTYNHKGEKEKK</sequence>
<evidence type="ECO:0008006" key="4">
    <source>
        <dbReference type="Google" id="ProtNLM"/>
    </source>
</evidence>
<protein>
    <recommendedName>
        <fullName evidence="4">WG repeat-containing protein</fullName>
    </recommendedName>
</protein>